<dbReference type="Pfam" id="PF21788">
    <property type="entry name" value="TNP-like_GBD"/>
    <property type="match status" value="1"/>
</dbReference>
<comment type="caution">
    <text evidence="8">The sequence shown here is derived from an EMBL/GenBank/DDBJ whole genome shotgun (WGS) entry which is preliminary data.</text>
</comment>
<keyword evidence="2 5" id="KW-0863">Zinc-finger</keyword>
<dbReference type="Pfam" id="PF21789">
    <property type="entry name" value="TNP-like_RNaseH_C"/>
    <property type="match status" value="1"/>
</dbReference>
<evidence type="ECO:0000313" key="9">
    <source>
        <dbReference type="Proteomes" id="UP001162164"/>
    </source>
</evidence>
<evidence type="ECO:0000256" key="2">
    <source>
        <dbReference type="ARBA" id="ARBA00022771"/>
    </source>
</evidence>
<dbReference type="InterPro" id="IPR006612">
    <property type="entry name" value="THAP_Znf"/>
</dbReference>
<evidence type="ECO:0000256" key="6">
    <source>
        <dbReference type="SAM" id="MobiDB-lite"/>
    </source>
</evidence>
<dbReference type="SMART" id="SM00692">
    <property type="entry name" value="DM3"/>
    <property type="match status" value="1"/>
</dbReference>
<evidence type="ECO:0000259" key="7">
    <source>
        <dbReference type="PROSITE" id="PS50950"/>
    </source>
</evidence>
<reference evidence="8" key="1">
    <citation type="journal article" date="2023" name="Insect Mol. Biol.">
        <title>Genome sequencing provides insights into the evolution of gene families encoding plant cell wall-degrading enzymes in longhorned beetles.</title>
        <authorList>
            <person name="Shin N.R."/>
            <person name="Okamura Y."/>
            <person name="Kirsch R."/>
            <person name="Pauchet Y."/>
        </authorList>
    </citation>
    <scope>NUCLEOTIDE SEQUENCE</scope>
    <source>
        <strain evidence="8">MMC_N1</strain>
    </source>
</reference>
<evidence type="ECO:0000256" key="1">
    <source>
        <dbReference type="ARBA" id="ARBA00022723"/>
    </source>
</evidence>
<evidence type="ECO:0000256" key="5">
    <source>
        <dbReference type="PROSITE-ProRule" id="PRU00309"/>
    </source>
</evidence>
<protein>
    <recommendedName>
        <fullName evidence="7">THAP-type domain-containing protein</fullName>
    </recommendedName>
</protein>
<accession>A0ABQ9J9G1</accession>
<keyword evidence="9" id="KW-1185">Reference proteome</keyword>
<dbReference type="Pfam" id="PF05485">
    <property type="entry name" value="THAP"/>
    <property type="match status" value="1"/>
</dbReference>
<proteinExistence type="predicted"/>
<dbReference type="InterPro" id="IPR048365">
    <property type="entry name" value="TNP-like_RNaseH_N"/>
</dbReference>
<evidence type="ECO:0000256" key="4">
    <source>
        <dbReference type="ARBA" id="ARBA00023125"/>
    </source>
</evidence>
<keyword evidence="3" id="KW-0862">Zinc</keyword>
<gene>
    <name evidence="8" type="ORF">NQ317_009543</name>
</gene>
<dbReference type="SUPFAM" id="SSF57716">
    <property type="entry name" value="Glucocorticoid receptor-like (DNA-binding domain)"/>
    <property type="match status" value="1"/>
</dbReference>
<evidence type="ECO:0000256" key="3">
    <source>
        <dbReference type="ARBA" id="ARBA00022833"/>
    </source>
</evidence>
<dbReference type="Proteomes" id="UP001162164">
    <property type="component" value="Unassembled WGS sequence"/>
</dbReference>
<organism evidence="8 9">
    <name type="scientific">Molorchus minor</name>
    <dbReference type="NCBI Taxonomy" id="1323400"/>
    <lineage>
        <taxon>Eukaryota</taxon>
        <taxon>Metazoa</taxon>
        <taxon>Ecdysozoa</taxon>
        <taxon>Arthropoda</taxon>
        <taxon>Hexapoda</taxon>
        <taxon>Insecta</taxon>
        <taxon>Pterygota</taxon>
        <taxon>Neoptera</taxon>
        <taxon>Endopterygota</taxon>
        <taxon>Coleoptera</taxon>
        <taxon>Polyphaga</taxon>
        <taxon>Cucujiformia</taxon>
        <taxon>Chrysomeloidea</taxon>
        <taxon>Cerambycidae</taxon>
        <taxon>Lamiinae</taxon>
        <taxon>Monochamini</taxon>
        <taxon>Molorchus</taxon>
    </lineage>
</organism>
<keyword evidence="1" id="KW-0479">Metal-binding</keyword>
<feature type="region of interest" description="Disordered" evidence="6">
    <location>
        <begin position="85"/>
        <end position="107"/>
    </location>
</feature>
<sequence length="954" mass="108989">MPRPKSCCVFACDDLVSSRHRFPKNDEETFKVWVKVVKHPRFATLTPEEIYKSYYVCNRHFSEDAQVKGTRRGLKMGAIPTLYMPDSSYDESDNATADSPPPKKMKQDKIPIVDETNMAIGSIALDLEEPSTSKVHIGNSERPAVTGIPEFPVITFEKDDNLENNPSGQFLLGNSKSRKALFQSGSKSRRQILQSISVTRQNQLTPKAKTLYRMVDKWGAKAAAAARKIKSYRARLAEAEKISNSTSFDKLIDHVNETSYKFIMCQVRNQKLPPRGRRFTMEEKILALSILKSSGKGYRFLSKIFVLPSRRTLTELLNKIPLKPGINKQIFQSLKHSVEKMNTKDKCCVIMFDEVAIDSTLQYNRKEDYVEGIEDFGTERNGKLADHANVFMLKGVYRQWVQPVSFTFSSGPIKSDRLVGLLKQVVHECNKLGLDIIASVCDQGAANVAAINKLMAETSEQCLQKKEQNTYFGYIIDNKEIVPLFDVPHLFKGIRNNLLNKNLHFSINGKDMEAKWEHIIQFYLLDISDNTRICPKLTDRHVIPEKINKMKVSACTQIFSNTVGSLMKRIATWNVEHQYKLENKATDTAELILFLDPLFDSLNGSSKIGPVSKPLKGGVTATSPHEDYWRNAIKIIDTMKFYCPQKRKFVSRPASLTNLIKTIRGFIYIKKILLEKKFDYILTRAFNQDSLENFFGSIRSHSARYNSPDVTHFISSFKALITTNFLSSHSPYSNCENTDMCELLDDLRCFLNDEEIAGVKVLEENISIPEIPNLTIRKSKVERSIITYISGYFVKRVLKIVKNCKFCQQNYLYSDYNGDTDFIEARTYQQSNLTVPGTFVTFITGQALSYIFYLLPRIISTSNLVVILKSILAQKIDCAPLKCLSHPNIQSTFLEILIRCIVYFYVKQINRIVKGSDTKFARYLTLNKDPSKIDPFKMHAHEKYLKKKKTIKCK</sequence>
<feature type="domain" description="THAP-type" evidence="7">
    <location>
        <begin position="1"/>
        <end position="83"/>
    </location>
</feature>
<dbReference type="PROSITE" id="PS50950">
    <property type="entry name" value="ZF_THAP"/>
    <property type="match status" value="1"/>
</dbReference>
<dbReference type="Pfam" id="PF21787">
    <property type="entry name" value="TNP-like_RNaseH_N"/>
    <property type="match status" value="1"/>
</dbReference>
<dbReference type="EMBL" id="JAPWTJ010001020">
    <property type="protein sequence ID" value="KAJ8974303.1"/>
    <property type="molecule type" value="Genomic_DNA"/>
</dbReference>
<dbReference type="InterPro" id="IPR048366">
    <property type="entry name" value="TNP-like_GBD"/>
</dbReference>
<evidence type="ECO:0000313" key="8">
    <source>
        <dbReference type="EMBL" id="KAJ8974303.1"/>
    </source>
</evidence>
<dbReference type="InterPro" id="IPR048367">
    <property type="entry name" value="TNP-like_RNaseH_C"/>
</dbReference>
<dbReference type="SMART" id="SM00980">
    <property type="entry name" value="THAP"/>
    <property type="match status" value="1"/>
</dbReference>
<keyword evidence="4 5" id="KW-0238">DNA-binding</keyword>
<name>A0ABQ9J9G1_9CUCU</name>